<keyword evidence="4" id="KW-1185">Reference proteome</keyword>
<dbReference type="InterPro" id="IPR039353">
    <property type="entry name" value="TF_Adf1"/>
</dbReference>
<dbReference type="InterPro" id="IPR006578">
    <property type="entry name" value="MADF-dom"/>
</dbReference>
<dbReference type="GO" id="GO:0005634">
    <property type="term" value="C:nucleus"/>
    <property type="evidence" value="ECO:0007669"/>
    <property type="project" value="TreeGrafter"/>
</dbReference>
<dbReference type="PANTHER" id="PTHR12243">
    <property type="entry name" value="MADF DOMAIN TRANSCRIPTION FACTOR"/>
    <property type="match status" value="1"/>
</dbReference>
<feature type="compositionally biased region" description="Basic and acidic residues" evidence="1">
    <location>
        <begin position="137"/>
        <end position="149"/>
    </location>
</feature>
<dbReference type="AlphaFoldDB" id="A0A9P0LCW9"/>
<feature type="compositionally biased region" description="Polar residues" evidence="1">
    <location>
        <begin position="99"/>
        <end position="109"/>
    </location>
</feature>
<comment type="caution">
    <text evidence="3">The sequence shown here is derived from an EMBL/GenBank/DDBJ whole genome shotgun (WGS) entry which is preliminary data.</text>
</comment>
<dbReference type="GO" id="GO:0005667">
    <property type="term" value="C:transcription regulator complex"/>
    <property type="evidence" value="ECO:0007669"/>
    <property type="project" value="TreeGrafter"/>
</dbReference>
<dbReference type="PROSITE" id="PS51029">
    <property type="entry name" value="MADF"/>
    <property type="match status" value="1"/>
</dbReference>
<dbReference type="EMBL" id="CAKOFQ010007165">
    <property type="protein sequence ID" value="CAH1993155.1"/>
    <property type="molecule type" value="Genomic_DNA"/>
</dbReference>
<accession>A0A9P0LCW9</accession>
<feature type="compositionally biased region" description="Polar residues" evidence="1">
    <location>
        <begin position="292"/>
        <end position="315"/>
    </location>
</feature>
<organism evidence="3 4">
    <name type="scientific">Acanthoscelides obtectus</name>
    <name type="common">Bean weevil</name>
    <name type="synonym">Bruchus obtectus</name>
    <dbReference type="NCBI Taxonomy" id="200917"/>
    <lineage>
        <taxon>Eukaryota</taxon>
        <taxon>Metazoa</taxon>
        <taxon>Ecdysozoa</taxon>
        <taxon>Arthropoda</taxon>
        <taxon>Hexapoda</taxon>
        <taxon>Insecta</taxon>
        <taxon>Pterygota</taxon>
        <taxon>Neoptera</taxon>
        <taxon>Endopterygota</taxon>
        <taxon>Coleoptera</taxon>
        <taxon>Polyphaga</taxon>
        <taxon>Cucujiformia</taxon>
        <taxon>Chrysomeloidea</taxon>
        <taxon>Chrysomelidae</taxon>
        <taxon>Bruchinae</taxon>
        <taxon>Bruchini</taxon>
        <taxon>Acanthoscelides</taxon>
    </lineage>
</organism>
<name>A0A9P0LCW9_ACAOB</name>
<evidence type="ECO:0000313" key="3">
    <source>
        <dbReference type="EMBL" id="CAH1993155.1"/>
    </source>
</evidence>
<sequence length="328" mass="37931">MEQLIECVRENKVLYDTEDKDYMRSKLKNEIWDKIAVELNYSNGQIVKELWRKLRDCHRDALRRQKKSKSGDKAKNIKLWTYQKQMEFLIPYMANRSTTGNIESNQQDEAGNLTDNDDILSPSVETAEGAENEGETGQERAEHVHRSSRDLPQIAVPSKSKISYGNKKRMDNLVQQTLEQHAIRRRQREEERKREADENPDGLYQFFLSMYHDTLQMPKASQLRIKGKLFEAVQVEEDLSVSLESEAAQRNASSVEINSPATSRCSAYEHELPAITHEISQQSFHLQRATDPPSQQSFHQLSAPPRSQYSGSMSLRNYIETYDNDNTT</sequence>
<reference evidence="3" key="1">
    <citation type="submission" date="2022-03" db="EMBL/GenBank/DDBJ databases">
        <authorList>
            <person name="Sayadi A."/>
        </authorList>
    </citation>
    <scope>NUCLEOTIDE SEQUENCE</scope>
</reference>
<dbReference type="PANTHER" id="PTHR12243:SF67">
    <property type="entry name" value="COREPRESSOR OF PANGOLIN, ISOFORM A-RELATED"/>
    <property type="match status" value="1"/>
</dbReference>
<gene>
    <name evidence="3" type="ORF">ACAOBT_LOCUS21339</name>
</gene>
<dbReference type="Pfam" id="PF10545">
    <property type="entry name" value="MADF_DNA_bdg"/>
    <property type="match status" value="1"/>
</dbReference>
<dbReference type="OrthoDB" id="6805881at2759"/>
<dbReference type="GO" id="GO:0006357">
    <property type="term" value="P:regulation of transcription by RNA polymerase II"/>
    <property type="evidence" value="ECO:0007669"/>
    <property type="project" value="TreeGrafter"/>
</dbReference>
<dbReference type="SMART" id="SM00595">
    <property type="entry name" value="MADF"/>
    <property type="match status" value="1"/>
</dbReference>
<evidence type="ECO:0000256" key="1">
    <source>
        <dbReference type="SAM" id="MobiDB-lite"/>
    </source>
</evidence>
<feature type="domain" description="MADF" evidence="2">
    <location>
        <begin position="3"/>
        <end position="94"/>
    </location>
</feature>
<dbReference type="Proteomes" id="UP001152888">
    <property type="component" value="Unassembled WGS sequence"/>
</dbReference>
<protein>
    <recommendedName>
        <fullName evidence="2">MADF domain-containing protein</fullName>
    </recommendedName>
</protein>
<evidence type="ECO:0000313" key="4">
    <source>
        <dbReference type="Proteomes" id="UP001152888"/>
    </source>
</evidence>
<feature type="region of interest" description="Disordered" evidence="1">
    <location>
        <begin position="99"/>
        <end position="168"/>
    </location>
</feature>
<evidence type="ECO:0000259" key="2">
    <source>
        <dbReference type="PROSITE" id="PS51029"/>
    </source>
</evidence>
<feature type="region of interest" description="Disordered" evidence="1">
    <location>
        <begin position="281"/>
        <end position="328"/>
    </location>
</feature>
<proteinExistence type="predicted"/>